<dbReference type="EMBL" id="CH981529">
    <property type="protein sequence ID" value="EDK46074.1"/>
    <property type="molecule type" value="Genomic_DNA"/>
</dbReference>
<gene>
    <name evidence="10" type="ORF">LELG_04254</name>
</gene>
<evidence type="ECO:0000256" key="4">
    <source>
        <dbReference type="ARBA" id="ARBA00023172"/>
    </source>
</evidence>
<keyword evidence="6 7" id="KW-0539">Nucleus</keyword>
<dbReference type="InterPro" id="IPR027786">
    <property type="entry name" value="Nse4/EID"/>
</dbReference>
<evidence type="ECO:0000256" key="5">
    <source>
        <dbReference type="ARBA" id="ARBA00023204"/>
    </source>
</evidence>
<comment type="similarity">
    <text evidence="2 7">Belongs to the NSE4 family.</text>
</comment>
<dbReference type="KEGG" id="lel:PVL30_003981"/>
<comment type="function">
    <text evidence="7">Component of the SMC5-SMC6 complex, that promotes sister chromatid alignment after DNA damage and facilitates double-stranded DNA breaks (DSBs) repair via homologous recombination between sister chromatids.</text>
</comment>
<keyword evidence="5 7" id="KW-0234">DNA repair</keyword>
<evidence type="ECO:0000256" key="1">
    <source>
        <dbReference type="ARBA" id="ARBA00004123"/>
    </source>
</evidence>
<comment type="subunit">
    <text evidence="7">Component of the SMC5-SMC6 complex.</text>
</comment>
<name>A5E3R6_LODEL</name>
<feature type="domain" description="Non-structural maintenance of chromosome element 4 C-terminal" evidence="9">
    <location>
        <begin position="263"/>
        <end position="352"/>
    </location>
</feature>
<organism evidence="10 11">
    <name type="scientific">Lodderomyces elongisporus (strain ATCC 11503 / CBS 2605 / JCM 1781 / NBRC 1676 / NRRL YB-4239)</name>
    <name type="common">Yeast</name>
    <name type="synonym">Saccharomyces elongisporus</name>
    <dbReference type="NCBI Taxonomy" id="379508"/>
    <lineage>
        <taxon>Eukaryota</taxon>
        <taxon>Fungi</taxon>
        <taxon>Dikarya</taxon>
        <taxon>Ascomycota</taxon>
        <taxon>Saccharomycotina</taxon>
        <taxon>Pichiomycetes</taxon>
        <taxon>Debaryomycetaceae</taxon>
        <taxon>Candida/Lodderomyces clade</taxon>
        <taxon>Lodderomyces</taxon>
    </lineage>
</organism>
<protein>
    <recommendedName>
        <fullName evidence="7">Non-structural maintenance of chromosomes element 4</fullName>
    </recommendedName>
</protein>
<reference evidence="10 11" key="1">
    <citation type="journal article" date="2009" name="Nature">
        <title>Evolution of pathogenicity and sexual reproduction in eight Candida genomes.</title>
        <authorList>
            <person name="Butler G."/>
            <person name="Rasmussen M.D."/>
            <person name="Lin M.F."/>
            <person name="Santos M.A."/>
            <person name="Sakthikumar S."/>
            <person name="Munro C.A."/>
            <person name="Rheinbay E."/>
            <person name="Grabherr M."/>
            <person name="Forche A."/>
            <person name="Reedy J.L."/>
            <person name="Agrafioti I."/>
            <person name="Arnaud M.B."/>
            <person name="Bates S."/>
            <person name="Brown A.J."/>
            <person name="Brunke S."/>
            <person name="Costanzo M.C."/>
            <person name="Fitzpatrick D.A."/>
            <person name="de Groot P.W."/>
            <person name="Harris D."/>
            <person name="Hoyer L.L."/>
            <person name="Hube B."/>
            <person name="Klis F.M."/>
            <person name="Kodira C."/>
            <person name="Lennard N."/>
            <person name="Logue M.E."/>
            <person name="Martin R."/>
            <person name="Neiman A.M."/>
            <person name="Nikolaou E."/>
            <person name="Quail M.A."/>
            <person name="Quinn J."/>
            <person name="Santos M.C."/>
            <person name="Schmitzberger F.F."/>
            <person name="Sherlock G."/>
            <person name="Shah P."/>
            <person name="Silverstein K.A."/>
            <person name="Skrzypek M.S."/>
            <person name="Soll D."/>
            <person name="Staggs R."/>
            <person name="Stansfield I."/>
            <person name="Stumpf M.P."/>
            <person name="Sudbery P.E."/>
            <person name="Srikantha T."/>
            <person name="Zeng Q."/>
            <person name="Berman J."/>
            <person name="Berriman M."/>
            <person name="Heitman J."/>
            <person name="Gow N.A."/>
            <person name="Lorenz M.C."/>
            <person name="Birren B.W."/>
            <person name="Kellis M."/>
            <person name="Cuomo C.A."/>
        </authorList>
    </citation>
    <scope>NUCLEOTIDE SEQUENCE [LARGE SCALE GENOMIC DNA]</scope>
    <source>
        <strain evidence="11">ATCC 11503 / BCRC 21390 / CBS 2605 / JCM 1781 / NBRC 1676 / NRRL YB-4239</strain>
    </source>
</reference>
<feature type="compositionally biased region" description="Polar residues" evidence="8">
    <location>
        <begin position="413"/>
        <end position="438"/>
    </location>
</feature>
<feature type="region of interest" description="Disordered" evidence="8">
    <location>
        <begin position="135"/>
        <end position="161"/>
    </location>
</feature>
<feature type="compositionally biased region" description="Acidic residues" evidence="8">
    <location>
        <begin position="357"/>
        <end position="375"/>
    </location>
</feature>
<dbReference type="GeneID" id="5231570"/>
<dbReference type="GO" id="GO:0006310">
    <property type="term" value="P:DNA recombination"/>
    <property type="evidence" value="ECO:0007669"/>
    <property type="project" value="UniProtKB-UniRule"/>
</dbReference>
<keyword evidence="11" id="KW-1185">Reference proteome</keyword>
<dbReference type="VEuPathDB" id="FungiDB:LELG_04254"/>
<dbReference type="PANTHER" id="PTHR16140">
    <property type="entry name" value="NON-STRUCTURAL MAINTENANCE OF CHROMOSOMES ELEMENT 4"/>
    <property type="match status" value="1"/>
</dbReference>
<dbReference type="InterPro" id="IPR014854">
    <property type="entry name" value="Nse4_C"/>
</dbReference>
<evidence type="ECO:0000256" key="3">
    <source>
        <dbReference type="ARBA" id="ARBA00022763"/>
    </source>
</evidence>
<sequence>MSQLLSPTDLQLRLQSLVKKPSKRTKEQHFEAYNKLRQRMKNQLKEAAKGQGTSLALNNIDELTRLYSIVEKDHVRDTKVHLEDSEVFKEASGFAALNARNIRLGETGVSLNEKDVIKRLKRWAATDESVVGVVKQDASGNGNEVEGEESDDDASDADDSSMDNDLLADEFTFNKINWLKLGVLYHQLSKKAISVNFLHGPLASERKRAAPRARTVDDTKNGTSTTARAVEARDIQDDEEKNTAYMVRMIYEIYLTKDDGEELNFYKFFIDPFSFAQSVENLFYTSFLVKDGRLKLYRGKNGYPCIMRVSQQEIEESRLDGSNLFSSHHIATFNYDVWHYLIETFDIKDSFLGHRDEDEDQVPEEDLNEEDDEVASENGYGNGREIEEEEEEEEEEERRSKRRAAVAEMLNGKASNSIDSLPNSMGSSPSTTASFEED</sequence>
<dbReference type="eggNOG" id="KOG2866">
    <property type="taxonomic scope" value="Eukaryota"/>
</dbReference>
<dbReference type="OMA" id="IFQMDMP"/>
<evidence type="ECO:0000256" key="2">
    <source>
        <dbReference type="ARBA" id="ARBA00008997"/>
    </source>
</evidence>
<evidence type="ECO:0000256" key="7">
    <source>
        <dbReference type="RuleBase" id="RU365071"/>
    </source>
</evidence>
<evidence type="ECO:0000256" key="6">
    <source>
        <dbReference type="ARBA" id="ARBA00023242"/>
    </source>
</evidence>
<dbReference type="GO" id="GO:0005634">
    <property type="term" value="C:nucleus"/>
    <property type="evidence" value="ECO:0007669"/>
    <property type="project" value="UniProtKB-SubCell"/>
</dbReference>
<feature type="region of interest" description="Disordered" evidence="8">
    <location>
        <begin position="356"/>
        <end position="438"/>
    </location>
</feature>
<dbReference type="GO" id="GO:0006281">
    <property type="term" value="P:DNA repair"/>
    <property type="evidence" value="ECO:0007669"/>
    <property type="project" value="UniProtKB-UniRule"/>
</dbReference>
<comment type="subcellular location">
    <subcellularLocation>
        <location evidence="1 7">Nucleus</location>
    </subcellularLocation>
</comment>
<feature type="compositionally biased region" description="Acidic residues" evidence="8">
    <location>
        <begin position="145"/>
        <end position="161"/>
    </location>
</feature>
<dbReference type="AlphaFoldDB" id="A5E3R6"/>
<keyword evidence="4 7" id="KW-0233">DNA recombination</keyword>
<dbReference type="HOGENOM" id="CLU_041037_5_1_1"/>
<dbReference type="PANTHER" id="PTHR16140:SF0">
    <property type="entry name" value="NON-STRUCTURAL MAINTENANCE OF CHROMOSOMES ELEMENT 4"/>
    <property type="match status" value="1"/>
</dbReference>
<keyword evidence="3 7" id="KW-0227">DNA damage</keyword>
<evidence type="ECO:0000313" key="11">
    <source>
        <dbReference type="Proteomes" id="UP000001996"/>
    </source>
</evidence>
<dbReference type="Pfam" id="PF08743">
    <property type="entry name" value="Nse4_C"/>
    <property type="match status" value="1"/>
</dbReference>
<dbReference type="Proteomes" id="UP000001996">
    <property type="component" value="Unassembled WGS sequence"/>
</dbReference>
<evidence type="ECO:0000256" key="8">
    <source>
        <dbReference type="SAM" id="MobiDB-lite"/>
    </source>
</evidence>
<evidence type="ECO:0000313" key="10">
    <source>
        <dbReference type="EMBL" id="EDK46074.1"/>
    </source>
</evidence>
<dbReference type="InParanoid" id="A5E3R6"/>
<evidence type="ECO:0000259" key="9">
    <source>
        <dbReference type="Pfam" id="PF08743"/>
    </source>
</evidence>
<dbReference type="OrthoDB" id="361242at2759"/>
<dbReference type="GO" id="GO:0030915">
    <property type="term" value="C:Smc5-Smc6 complex"/>
    <property type="evidence" value="ECO:0007669"/>
    <property type="project" value="UniProtKB-UniRule"/>
</dbReference>
<dbReference type="STRING" id="379508.A5E3R6"/>
<proteinExistence type="inferred from homology"/>
<accession>A5E3R6</accession>
<feature type="compositionally biased region" description="Acidic residues" evidence="8">
    <location>
        <begin position="386"/>
        <end position="396"/>
    </location>
</feature>